<sequence length="225" mass="26235">MSGEPAWIAWECRRKSRRRELNGVRGTGPGHAILLEDEGYQDMSETSQPMIDEVDLILTNARLRDELEPYRDDSIDDPTTRSMPLQKENEYLASILAWERAPALAIAQWFNPPLQIPSPESLDDAALSVELQRTIQQLHSQNIKLTFTDHLSDRELYRVIYRDILPACEKKIDAPGKSLEWRCLDDNDTYLTFYATPVERRRYQEEHQAELPKAKRPQFRRKLPD</sequence>
<dbReference type="EMBL" id="BX294146">
    <property type="protein sequence ID" value="CAD75341.1"/>
    <property type="molecule type" value="Genomic_DNA"/>
</dbReference>
<evidence type="ECO:0000313" key="3">
    <source>
        <dbReference type="Proteomes" id="UP000001025"/>
    </source>
</evidence>
<proteinExistence type="predicted"/>
<feature type="compositionally biased region" description="Basic and acidic residues" evidence="1">
    <location>
        <begin position="204"/>
        <end position="213"/>
    </location>
</feature>
<evidence type="ECO:0000256" key="1">
    <source>
        <dbReference type="SAM" id="MobiDB-lite"/>
    </source>
</evidence>
<evidence type="ECO:0000313" key="2">
    <source>
        <dbReference type="EMBL" id="CAD75341.1"/>
    </source>
</evidence>
<dbReference type="InParanoid" id="Q7UNS7"/>
<reference evidence="2 3" key="1">
    <citation type="journal article" date="2003" name="Proc. Natl. Acad. Sci. U.S.A.">
        <title>Complete genome sequence of the marine planctomycete Pirellula sp. strain 1.</title>
        <authorList>
            <person name="Gloeckner F.O."/>
            <person name="Kube M."/>
            <person name="Bauer M."/>
            <person name="Teeling H."/>
            <person name="Lombardot T."/>
            <person name="Ludwig W."/>
            <person name="Gade D."/>
            <person name="Beck A."/>
            <person name="Borzym K."/>
            <person name="Heitmann K."/>
            <person name="Rabus R."/>
            <person name="Schlesner H."/>
            <person name="Amann R."/>
            <person name="Reinhardt R."/>
        </authorList>
    </citation>
    <scope>NUCLEOTIDE SEQUENCE [LARGE SCALE GENOMIC DNA]</scope>
    <source>
        <strain evidence="3">DSM 10527 / NCIMB 13988 / SH1</strain>
    </source>
</reference>
<name>Q7UNS7_RHOBA</name>
<dbReference type="eggNOG" id="ENOG5031S7T">
    <property type="taxonomic scope" value="Bacteria"/>
</dbReference>
<keyword evidence="3" id="KW-1185">Reference proteome</keyword>
<dbReference type="OrthoDB" id="262458at2"/>
<dbReference type="Proteomes" id="UP000001025">
    <property type="component" value="Chromosome"/>
</dbReference>
<dbReference type="EnsemblBacteria" id="CAD75341">
    <property type="protein sequence ID" value="CAD75341"/>
    <property type="gene ID" value="RB7402"/>
</dbReference>
<dbReference type="STRING" id="243090.RB7402"/>
<gene>
    <name evidence="2" type="ordered locus">RB7402</name>
</gene>
<feature type="region of interest" description="Disordered" evidence="1">
    <location>
        <begin position="204"/>
        <end position="225"/>
    </location>
</feature>
<feature type="compositionally biased region" description="Basic residues" evidence="1">
    <location>
        <begin position="214"/>
        <end position="225"/>
    </location>
</feature>
<dbReference type="AlphaFoldDB" id="Q7UNS7"/>
<dbReference type="KEGG" id="rba:RB7402"/>
<organism evidence="2 3">
    <name type="scientific">Rhodopirellula baltica (strain DSM 10527 / NCIMB 13988 / SH1)</name>
    <dbReference type="NCBI Taxonomy" id="243090"/>
    <lineage>
        <taxon>Bacteria</taxon>
        <taxon>Pseudomonadati</taxon>
        <taxon>Planctomycetota</taxon>
        <taxon>Planctomycetia</taxon>
        <taxon>Pirellulales</taxon>
        <taxon>Pirellulaceae</taxon>
        <taxon>Rhodopirellula</taxon>
    </lineage>
</organism>
<dbReference type="PATRIC" id="fig|243090.15.peg.3572"/>
<protein>
    <submittedName>
        <fullName evidence="2">Uncharacterized protein</fullName>
    </submittedName>
</protein>
<dbReference type="HOGENOM" id="CLU_1227968_0_0_0"/>
<accession>Q7UNS7</accession>